<dbReference type="EMBL" id="PP511641">
    <property type="protein sequence ID" value="XCD06153.1"/>
    <property type="molecule type" value="Genomic_DNA"/>
</dbReference>
<evidence type="ECO:0000313" key="2">
    <source>
        <dbReference type="EMBL" id="XCD06153.1"/>
    </source>
</evidence>
<dbReference type="EMBL" id="PP511516">
    <property type="protein sequence ID" value="XCD04856.1"/>
    <property type="molecule type" value="Genomic_DNA"/>
</dbReference>
<name>A0AAU8AY14_9VIRU</name>
<protein>
    <submittedName>
        <fullName evidence="1">Nonstructural protein</fullName>
    </submittedName>
</protein>
<proteinExistence type="predicted"/>
<sequence length="77" mass="8859">MIYFVYVIYDRISCTYTEPHLEYNDGCAQRWFESVLNGSKFRHSDFDLVKLGKYNVNTGALVPSEEKEVVMVGVDNG</sequence>
<dbReference type="Pfam" id="PF20577">
    <property type="entry name" value="Phage_ORF5"/>
    <property type="match status" value="1"/>
</dbReference>
<accession>A0AAU8AY14</accession>
<evidence type="ECO:0000313" key="1">
    <source>
        <dbReference type="EMBL" id="XCD04856.1"/>
    </source>
</evidence>
<reference evidence="1" key="1">
    <citation type="submission" date="2024-03" db="EMBL/GenBank/DDBJ databases">
        <title>Diverse circular DNA viruses in blood, oral, and fecal samples of captive lemurs.</title>
        <authorList>
            <person name="Paietta E.N."/>
            <person name="Kraberger S."/>
            <person name="Lund M.C."/>
            <person name="Custer J.M."/>
            <person name="Vargas K.M."/>
            <person name="Ehmke E.E."/>
            <person name="Yoder A.D."/>
            <person name="Varsani A."/>
        </authorList>
    </citation>
    <scope>NUCLEOTIDE SEQUENCE</scope>
    <source>
        <strain evidence="1">Duke_24FF_1321</strain>
        <strain evidence="2">Duke_25FF_1364</strain>
    </source>
</reference>
<organism evidence="1">
    <name type="scientific">Dulem virus 93</name>
    <dbReference type="NCBI Taxonomy" id="3145804"/>
    <lineage>
        <taxon>Viruses</taxon>
        <taxon>Monodnaviria</taxon>
        <taxon>Sangervirae</taxon>
        <taxon>Phixviricota</taxon>
        <taxon>Malgrandaviricetes</taxon>
        <taxon>Petitvirales</taxon>
        <taxon>Microviridae</taxon>
        <taxon>Microvirus</taxon>
    </lineage>
</organism>
<dbReference type="InterPro" id="IPR046781">
    <property type="entry name" value="Phage_ORF5"/>
</dbReference>